<dbReference type="PANTHER" id="PTHR45661">
    <property type="entry name" value="SURFACE ANTIGEN"/>
    <property type="match status" value="1"/>
</dbReference>
<organism evidence="1 2">
    <name type="scientific">Desulfonispora thiosulfatigenes DSM 11270</name>
    <dbReference type="NCBI Taxonomy" id="656914"/>
    <lineage>
        <taxon>Bacteria</taxon>
        <taxon>Bacillati</taxon>
        <taxon>Bacillota</taxon>
        <taxon>Clostridia</taxon>
        <taxon>Eubacteriales</taxon>
        <taxon>Peptococcaceae</taxon>
        <taxon>Desulfonispora</taxon>
    </lineage>
</organism>
<dbReference type="PANTHER" id="PTHR45661:SF3">
    <property type="entry name" value="IG-LIKE DOMAIN-CONTAINING PROTEIN"/>
    <property type="match status" value="1"/>
</dbReference>
<proteinExistence type="predicted"/>
<dbReference type="Proteomes" id="UP000192731">
    <property type="component" value="Unassembled WGS sequence"/>
</dbReference>
<dbReference type="Gene3D" id="3.80.10.10">
    <property type="entry name" value="Ribonuclease Inhibitor"/>
    <property type="match status" value="1"/>
</dbReference>
<protein>
    <submittedName>
        <fullName evidence="1">Polymer-forming protein</fullName>
    </submittedName>
</protein>
<dbReference type="InterPro" id="IPR053139">
    <property type="entry name" value="Surface_bspA-like"/>
</dbReference>
<dbReference type="OrthoDB" id="1751034at2"/>
<dbReference type="InterPro" id="IPR026906">
    <property type="entry name" value="LRR_5"/>
</dbReference>
<keyword evidence="2" id="KW-1185">Reference proteome</keyword>
<dbReference type="SUPFAM" id="SSF52058">
    <property type="entry name" value="L domain-like"/>
    <property type="match status" value="1"/>
</dbReference>
<evidence type="ECO:0000313" key="2">
    <source>
        <dbReference type="Proteomes" id="UP000192731"/>
    </source>
</evidence>
<gene>
    <name evidence="1" type="ORF">SAMN00017405_0560</name>
</gene>
<accession>A0A1W1V734</accession>
<sequence>MENMILLIMVFILLLTAPVWIAYIYFKKDSANAPYINKNRDRDPRYFGISFSRMIKEKWHTRDLEGYMMLSRLEKTISSEVLGSLEDVEDIVIAEEDEFHPVKKHRFLKEIYARGQVWLEGITELRAIYSDKDMMIGNNTHIFRWLDAEGTVAIFDSCQLGVSATSAIRISIGYDCSFRRLYAPEILLGQHAGKEALNNVAQRIKENNFCLEEIPDAIYRVKTSLWQYLEDEEILLGSVIATEDLQITEDTIIHGDVRGQKSIKILDRAIICGNVFAEGKIILGEFSCVLGNLFSQETIILEKGAVVGKRGRISSVVAREGIIFEGDNFVYGLVSCEHGGRTSPAKENQGEGVRQYSYLAKVEENKSLIFKNAESFVNHDPQGFRRQKEIEKVEIPEGVLFIPRSFFYECSGIRELKLPSTLAEIHDFAFKGCAQLKELSLIDLKRLRKIGTSAFEGCTRLERVILPGGFEEIGIAAFSGCTMLTEVIIEEPAASLYKIGSHAFMNCINLQNLELPAGEIEIGISAFRGCDQLDTVIKERGLEQAELINKKGLDQVELRKKKDLDQIELIKKEGGVLADGAE</sequence>
<dbReference type="RefSeq" id="WP_084052947.1">
    <property type="nucleotide sequence ID" value="NZ_FWWT01000016.1"/>
</dbReference>
<name>A0A1W1V734_DESTI</name>
<dbReference type="EMBL" id="FWWT01000016">
    <property type="protein sequence ID" value="SMB88990.1"/>
    <property type="molecule type" value="Genomic_DNA"/>
</dbReference>
<dbReference type="STRING" id="656914.SAMN00017405_0560"/>
<dbReference type="InterPro" id="IPR032675">
    <property type="entry name" value="LRR_dom_sf"/>
</dbReference>
<reference evidence="1 2" key="1">
    <citation type="submission" date="2017-04" db="EMBL/GenBank/DDBJ databases">
        <authorList>
            <person name="Afonso C.L."/>
            <person name="Miller P.J."/>
            <person name="Scott M.A."/>
            <person name="Spackman E."/>
            <person name="Goraichik I."/>
            <person name="Dimitrov K.M."/>
            <person name="Suarez D.L."/>
            <person name="Swayne D.E."/>
        </authorList>
    </citation>
    <scope>NUCLEOTIDE SEQUENCE [LARGE SCALE GENOMIC DNA]</scope>
    <source>
        <strain evidence="1 2">DSM 11270</strain>
    </source>
</reference>
<dbReference type="Pfam" id="PF13306">
    <property type="entry name" value="LRR_5"/>
    <property type="match status" value="1"/>
</dbReference>
<evidence type="ECO:0000313" key="1">
    <source>
        <dbReference type="EMBL" id="SMB88990.1"/>
    </source>
</evidence>
<dbReference type="AlphaFoldDB" id="A0A1W1V734"/>